<reference evidence="8" key="1">
    <citation type="submission" date="2022-03" db="EMBL/GenBank/DDBJ databases">
        <authorList>
            <person name="Alioto T."/>
            <person name="Alioto T."/>
            <person name="Gomez Garrido J."/>
        </authorList>
    </citation>
    <scope>NUCLEOTIDE SEQUENCE</scope>
</reference>
<feature type="domain" description="Tower" evidence="7">
    <location>
        <begin position="2647"/>
        <end position="2688"/>
    </location>
</feature>
<dbReference type="Pfam" id="PF09169">
    <property type="entry name" value="BRCA-2_helical"/>
    <property type="match status" value="1"/>
</dbReference>
<gene>
    <name evidence="8" type="ORF">PECUL_23A017914</name>
</gene>
<organism evidence="8 9">
    <name type="scientific">Pelobates cultripes</name>
    <name type="common">Western spadefoot toad</name>
    <dbReference type="NCBI Taxonomy" id="61616"/>
    <lineage>
        <taxon>Eukaryota</taxon>
        <taxon>Metazoa</taxon>
        <taxon>Chordata</taxon>
        <taxon>Craniata</taxon>
        <taxon>Vertebrata</taxon>
        <taxon>Euteleostomi</taxon>
        <taxon>Amphibia</taxon>
        <taxon>Batrachia</taxon>
        <taxon>Anura</taxon>
        <taxon>Pelobatoidea</taxon>
        <taxon>Pelobatidae</taxon>
        <taxon>Pelobates</taxon>
    </lineage>
</organism>
<feature type="region of interest" description="Disordered" evidence="6">
    <location>
        <begin position="2238"/>
        <end position="2288"/>
    </location>
</feature>
<dbReference type="PANTHER" id="PTHR11289">
    <property type="entry name" value="BREAST CANCER TYPE 2 SUSCEPTIBILITY PROTEIN BRCA2"/>
    <property type="match status" value="1"/>
</dbReference>
<dbReference type="Pfam" id="PF00634">
    <property type="entry name" value="BRCA2"/>
    <property type="match status" value="8"/>
</dbReference>
<keyword evidence="2" id="KW-0227">DNA damage</keyword>
<dbReference type="PROSITE" id="PS50138">
    <property type="entry name" value="BRCA2_REPEAT"/>
    <property type="match status" value="9"/>
</dbReference>
<dbReference type="Gene3D" id="6.10.70.10">
    <property type="match status" value="1"/>
</dbReference>
<dbReference type="Pfam" id="PF09103">
    <property type="entry name" value="BRCA-2_OB1"/>
    <property type="match status" value="1"/>
</dbReference>
<evidence type="ECO:0000256" key="1">
    <source>
        <dbReference type="ARBA" id="ARBA00022737"/>
    </source>
</evidence>
<feature type="compositionally biased region" description="Basic and acidic residues" evidence="6">
    <location>
        <begin position="3127"/>
        <end position="3142"/>
    </location>
</feature>
<feature type="compositionally biased region" description="Basic and acidic residues" evidence="6">
    <location>
        <begin position="687"/>
        <end position="714"/>
    </location>
</feature>
<dbReference type="InterPro" id="IPR015187">
    <property type="entry name" value="BRCA2_OB_1"/>
</dbReference>
<feature type="compositionally biased region" description="Polar residues" evidence="6">
    <location>
        <begin position="3112"/>
        <end position="3126"/>
    </location>
</feature>
<dbReference type="InterPro" id="IPR015188">
    <property type="entry name" value="BRCA2_OB_3"/>
</dbReference>
<feature type="region of interest" description="Disordered" evidence="6">
    <location>
        <begin position="3173"/>
        <end position="3234"/>
    </location>
</feature>
<dbReference type="GO" id="GO:0003677">
    <property type="term" value="F:DNA binding"/>
    <property type="evidence" value="ECO:0007669"/>
    <property type="project" value="UniProtKB-KW"/>
</dbReference>
<dbReference type="SUPFAM" id="SSF50249">
    <property type="entry name" value="Nucleic acid-binding proteins"/>
    <property type="match status" value="3"/>
</dbReference>
<dbReference type="SUPFAM" id="SSF81878">
    <property type="entry name" value="BRCA2 tower domain"/>
    <property type="match status" value="1"/>
</dbReference>
<dbReference type="GO" id="GO:0006355">
    <property type="term" value="P:regulation of DNA-templated transcription"/>
    <property type="evidence" value="ECO:0007669"/>
    <property type="project" value="TreeGrafter"/>
</dbReference>
<dbReference type="Pfam" id="PF21318">
    <property type="entry name" value="BRCA2DBD_OB2"/>
    <property type="match status" value="1"/>
</dbReference>
<dbReference type="Proteomes" id="UP001295444">
    <property type="component" value="Chromosome 01"/>
</dbReference>
<dbReference type="InterPro" id="IPR015252">
    <property type="entry name" value="BRCA2_hlx"/>
</dbReference>
<evidence type="ECO:0000256" key="2">
    <source>
        <dbReference type="ARBA" id="ARBA00022763"/>
    </source>
</evidence>
<keyword evidence="9" id="KW-1185">Reference proteome</keyword>
<feature type="region of interest" description="Disordered" evidence="6">
    <location>
        <begin position="687"/>
        <end position="726"/>
    </location>
</feature>
<dbReference type="Pfam" id="PF09121">
    <property type="entry name" value="Tower"/>
    <property type="match status" value="1"/>
</dbReference>
<dbReference type="InterPro" id="IPR036315">
    <property type="entry name" value="BRCA2_hlx_sf"/>
</dbReference>
<dbReference type="InterPro" id="IPR015205">
    <property type="entry name" value="Tower_dom"/>
</dbReference>
<dbReference type="InterPro" id="IPR002093">
    <property type="entry name" value="BRCA2_repeat"/>
</dbReference>
<dbReference type="GO" id="GO:0000724">
    <property type="term" value="P:double-strand break repair via homologous recombination"/>
    <property type="evidence" value="ECO:0007669"/>
    <property type="project" value="InterPro"/>
</dbReference>
<dbReference type="EMBL" id="OW240912">
    <property type="protein sequence ID" value="CAH2225098.1"/>
    <property type="molecule type" value="Genomic_DNA"/>
</dbReference>
<dbReference type="InterPro" id="IPR012340">
    <property type="entry name" value="NA-bd_OB-fold"/>
</dbReference>
<dbReference type="InterPro" id="IPR048262">
    <property type="entry name" value="BRCA2_OB_2_dom"/>
</dbReference>
<dbReference type="InterPro" id="IPR055077">
    <property type="entry name" value="BRCA2_TR2"/>
</dbReference>
<feature type="compositionally biased region" description="Basic and acidic residues" evidence="6">
    <location>
        <begin position="2259"/>
        <end position="2277"/>
    </location>
</feature>
<feature type="compositionally biased region" description="Polar residues" evidence="6">
    <location>
        <begin position="3186"/>
        <end position="3213"/>
    </location>
</feature>
<dbReference type="Pfam" id="PF22687">
    <property type="entry name" value="BRCA2_TR2"/>
    <property type="match status" value="1"/>
</dbReference>
<evidence type="ECO:0000256" key="6">
    <source>
        <dbReference type="SAM" id="MobiDB-lite"/>
    </source>
</evidence>
<sequence>MFSQSHGGTSALSLYSVSGNAVRHDVTRRSQVVFELVAGHGVLQNEGSCWYVARGDALEWTLAMAQVDRPFFFELFKEHCSDSDLGAISLNWFQELTGEAAPYVLSAREGNEGKSDGLDENTVKTPVRKVCTFSQLDATPILFKEEVLSSPLFLSPTEESCRTLSVAENNNTDMPRRSPSFQTQNLLNKYPSPSSRFLHESPAVLKELFKTPLRDTKFVKKTQQKDGKPDFYESLLCTPKLMKSHSVCISESLGAEVDPEMSWSSSLATPPSPTVIITKDNEEVTRSKMYDSKTAVIVQSLFSKRDNGIEKKLLPALCETQDEKDPSHIAINGSLKVMCSTFKKQSDSTETLSSVQKVPWKQTVANTMKDKEVCQTVENVLEGMEDVLSIFFTNERNDSVRKMRSDRIRRKTCAKKEFAIPQNSSTQKENILSNLENHVDLDKDTHASNLQQDHKNDVCCKTLTNLHKETLSVYEWSQLNLCELNASQLENFPLPTDNLTNSIVTKFQGLPQGQERKDCNDLKKFQDLTETVNTSVCRSSRIVSDILTVEYTNTLSGKKVTVTKNYVNLLNQSSTLQHHKPELKLGEVIHENDGGSGTPFTLSSINQTRVAQSTSMERSIKTNPNGVFSALKRQTKFLYCVTGAHGQSVRRNKNDVPLLSSNNHSCANEELHSQSKAELELQNKNGECDHKQDKSLNEDRNLRNDPESLQENERNLPSMKGMNGESYISDSSYRVQANHNDFETRDPSSSNIRKKVLATAELLAEKHLLAETLHRQRGIQGPEENKVILPSDGIQNNSILTCRQSQQDKVPSNGLCNVICSEVHNASTEKVSASLHFPSLPSERTISSNLQRQVLPHRENEDINMFPSAVLESKSTSTDNSGNKCVLDCSFKNSSLNVLKPNCPVDEFQNATHKHNNVQICTSEDSNQNRNISVLLPSDTSCEHSISVNEVQTAMQTSSAFNKVPSLSTSTDSLKKEFEGFKTASNRKIHISEKNLMKAETLFKEIEALCLVTDIPHKTERKTGSLEMKTSLDVPASVVNLKGFKTASDKEIKLSDSLFCKGRLLFSDIEDESSVTPGRIKGGKINPFDLFSKPALNISLNTSKATSCINTHDSTCSKNISSEKMKLQQNAERTEDKTVSAFGSSKPYPFISIKSDENMVEHEKLHCSQPVQKARKSLFLNPDLSRGEGTSKLTKNSPARIHDVLTESQKAEVSELSSILERADSQYEFTQFKKIKPVKTNLENRSSLNDSIGTSPNLNNSDVWKDVDFNDSFAAGEDNVDPGAGIRSSLDVASHDKNFFDKSNLQPLGPKLLFKQKEASCGGFSLASGKAINVDNEALLKAAKMFSDFESTDLCHPTVHVSSVSMDLPDVSTVHLASEVNGSDMEIVPNFSATTELDTDGLQANVSVANSVHISNSSGEKRIQSTNIKAEKCVNVTLNPTKFDGESPIRNETCEKDKKLQSLDVGHDRGFQTASGKNIKFSQSSLEKVKHLFADDNSDTFEVLKSKDKSVQEMHVGAKPFPIAKEHGNCLAIARGSKDFITGFCTAGGKKVSISEESLAKVRNLFENENQLGDENKTSKQCDSQEVQTKDLKVKTCGPLGKETIESDEKNVSEILDLEDVPGRGHLKSRDKNAEGFQNVKILLFTENGTKNNLTPKSSTVFPIGFTTGKGKGININKASLLKVRNMFSDISDEAEMAKDNVSSIDLTLNHESNLVIPSGETLMKKKDLGLQKINSANTNEGVAQSSKAPSLPFSTGSGKTMSVSHDSYQKAKLMFSDINDPFLPDNKSNVKPRLANINNHEAEVVLSAVSDQSTQSNLYHNFQNKDFKNASSAADNVPMATAVSFSTASGRSVQLSEDSLRKAREMFNEIDDIPAARQQQKENLIHGNDIESITKKERQNYIQGQLATEEEVQVSKDKASINVNTFKSSFGFNTASGKKVLISDSAVQKVKGMLQEFDDLEHSMVTETLIQKHAPTREKVSTALLSNHEETEVLDNNLNHCQNEKPNLMHGESANRKFYGSETSVRRFPLSSFERHSTPSHTTKAFARFNSIPKPDLYFSASNTPENDFELEAAESAKAFMDDDDLMDAGPKGDVFANSNKAALVRCGKRLRSEDGMQHGRGEPLIKRQLLPEFDRATENQPKLQPLTSSPNGTMKDRRKCLYDITLQPATCNPTSVLKGRQENLVPKFTEPSQFHSKSNILFQRSHFKSAVGSSECTSQSNSSLTDNVPKRAVNTFVPPFKKQKPSSEAQSSYSQRNDPHRVTRSMSDRQEHDFKPNSALTEDQDNESDLLHLVSNLCCARDMQEMRIRKKQRQKIKPQPGLLYLEKTSSSARIPLLSAVNKTPPATYSKEQLYMLGVVKTSIGIKSENSGSFQFNCLDYYTKDCLLSENGVQIADGGWLIFTDNLKAGKEEFYRALCDTPGVDPKLISPDWVYNHYRWIVWKLASLEVKFPECFASRCLTPERVLLQLKYRYDVEIDQTRRSAIRKIMERDDSSAKTLVLCISRVITQGGNATNPRSDKNEPADTKPGAAVIEVTDGWYGIKALLDPALTALLHSGKLFIGQKIITHGAELVGCDDACTPLEAPESIMLKLSANSTRPAAWFTKLGYFRDPRPFCLPLSSLFSEGGIVGCVDVVIQRIYPIQYMEKTANGLYVFRNERAEEKEAEKHSANQQKNLEILFGKIQAEFEQQEASGTRRNGLRRRSLNRQQISALQDGAEIYEAIQAESDPGYLESCLSGEQLRALNHHRQALNDKKQAQIQAEFRKAIESSEQGPNGCAKRDVTPVLKMRLVDYKDQSRDTAYILNIWRPLPDVVTLLKEGVRFKMYNLATSHSKGKSEAADVQLTMTKKTQFQLLQSSQDIMVHLYSPREVIRLNRFLDPSFRAPYGEVDLVGLVISTCKKTGAAPIVYLSDETHTLLAVKFWTDLGTLALEEITKPNSVIAASNLRWRSECISGVPTLYAGDLSTISSNPKESHLQKSFQNLKQSIQCLERFHNEAVLKLLKLLQVSNLQDKRSLIDYTKEPRTPTWKEITAANQCLTPINNKGKKLMDYVPTPDVKPPLTACRLETDPKACKQLRGLDFLSRVPSPPPVTPIRSLVSPRLQRAFRPPRSSSAQKESTQVTGHNENRSKSTPRDIKSSTDTEGFIADEELALIDTQALVSGIGDEKADTRLSASENGHKPGQDSPTHTSQAETADMLQSVSPEMNNLSQTVEKDALLLGKKKLQRKRKRRL</sequence>
<dbReference type="SMART" id="SM01341">
    <property type="entry name" value="Tower"/>
    <property type="match status" value="1"/>
</dbReference>
<protein>
    <submittedName>
        <fullName evidence="8">Breast cancer type 2 susceptibility</fullName>
    </submittedName>
</protein>
<evidence type="ECO:0000256" key="5">
    <source>
        <dbReference type="ARBA" id="ARBA00023204"/>
    </source>
</evidence>
<dbReference type="Pfam" id="PF09104">
    <property type="entry name" value="BRCA-2_OB3"/>
    <property type="match status" value="1"/>
</dbReference>
<keyword evidence="5" id="KW-0234">DNA repair</keyword>
<evidence type="ECO:0000256" key="4">
    <source>
        <dbReference type="ARBA" id="ARBA00023172"/>
    </source>
</evidence>
<proteinExistence type="predicted"/>
<feature type="region of interest" description="Disordered" evidence="6">
    <location>
        <begin position="1740"/>
        <end position="1759"/>
    </location>
</feature>
<evidence type="ECO:0000259" key="7">
    <source>
        <dbReference type="SMART" id="SM01341"/>
    </source>
</evidence>
<keyword evidence="1" id="KW-0677">Repeat</keyword>
<dbReference type="Gene3D" id="2.40.50.140">
    <property type="entry name" value="Nucleic acid-binding proteins"/>
    <property type="match status" value="3"/>
</dbReference>
<dbReference type="CDD" id="cd04494">
    <property type="entry name" value="BRCA2DBD_OB2"/>
    <property type="match status" value="1"/>
</dbReference>
<dbReference type="CDD" id="cd04493">
    <property type="entry name" value="BRCA2DBD_OB1"/>
    <property type="match status" value="1"/>
</dbReference>
<dbReference type="FunFam" id="2.40.50.140:FF:000205">
    <property type="entry name" value="Breast cancer susceptibility protein 2"/>
    <property type="match status" value="1"/>
</dbReference>
<dbReference type="PIRSF" id="PIRSF002397">
    <property type="entry name" value="BRCA2"/>
    <property type="match status" value="1"/>
</dbReference>
<dbReference type="InterPro" id="IPR015525">
    <property type="entry name" value="BRCA2"/>
</dbReference>
<dbReference type="GO" id="GO:0005634">
    <property type="term" value="C:nucleus"/>
    <property type="evidence" value="ECO:0007669"/>
    <property type="project" value="TreeGrafter"/>
</dbReference>
<accession>A0AAD1VP05</accession>
<keyword evidence="3" id="KW-0238">DNA-binding</keyword>
<dbReference type="PANTHER" id="PTHR11289:SF0">
    <property type="entry name" value="BREAST CANCER TYPE 2 SUSCEPTIBILITY PROTEIN"/>
    <property type="match status" value="1"/>
</dbReference>
<keyword evidence="4" id="KW-0233">DNA recombination</keyword>
<evidence type="ECO:0000313" key="9">
    <source>
        <dbReference type="Proteomes" id="UP001295444"/>
    </source>
</evidence>
<name>A0AAD1VP05_PELCU</name>
<feature type="compositionally biased region" description="Polar residues" evidence="6">
    <location>
        <begin position="2248"/>
        <end position="2258"/>
    </location>
</feature>
<feature type="compositionally biased region" description="Basic residues" evidence="6">
    <location>
        <begin position="3222"/>
        <end position="3234"/>
    </location>
</feature>
<feature type="region of interest" description="Disordered" evidence="6">
    <location>
        <begin position="3084"/>
        <end position="3143"/>
    </location>
</feature>
<dbReference type="SUPFAM" id="SSF81872">
    <property type="entry name" value="BRCA2 helical domain"/>
    <property type="match status" value="1"/>
</dbReference>
<evidence type="ECO:0000256" key="3">
    <source>
        <dbReference type="ARBA" id="ARBA00023125"/>
    </source>
</evidence>
<evidence type="ECO:0000313" key="8">
    <source>
        <dbReference type="EMBL" id="CAH2225098.1"/>
    </source>
</evidence>